<keyword evidence="3" id="KW-1185">Reference proteome</keyword>
<feature type="compositionally biased region" description="Basic and acidic residues" evidence="1">
    <location>
        <begin position="20"/>
        <end position="35"/>
    </location>
</feature>
<feature type="region of interest" description="Disordered" evidence="1">
    <location>
        <begin position="1"/>
        <end position="70"/>
    </location>
</feature>
<name>A0A5B7K1A0_PORTR</name>
<accession>A0A5B7K1A0</accession>
<protein>
    <submittedName>
        <fullName evidence="2">Uncharacterized protein</fullName>
    </submittedName>
</protein>
<feature type="compositionally biased region" description="Polar residues" evidence="1">
    <location>
        <begin position="1"/>
        <end position="14"/>
    </location>
</feature>
<sequence length="95" mass="11081">MINRSCKNSENDNFFNIRGNDPRETDLQPHWGHEWTRRKRNHQARQAATAHHTGHQAGGSLHQEHQHDYNEERTSCCETLTSAITIITFISSKTW</sequence>
<reference evidence="2 3" key="1">
    <citation type="submission" date="2019-05" db="EMBL/GenBank/DDBJ databases">
        <title>Another draft genome of Portunus trituberculatus and its Hox gene families provides insights of decapod evolution.</title>
        <authorList>
            <person name="Jeong J.-H."/>
            <person name="Song I."/>
            <person name="Kim S."/>
            <person name="Choi T."/>
            <person name="Kim D."/>
            <person name="Ryu S."/>
            <person name="Kim W."/>
        </authorList>
    </citation>
    <scope>NUCLEOTIDE SEQUENCE [LARGE SCALE GENOMIC DNA]</scope>
    <source>
        <tissue evidence="2">Muscle</tissue>
    </source>
</reference>
<evidence type="ECO:0000313" key="3">
    <source>
        <dbReference type="Proteomes" id="UP000324222"/>
    </source>
</evidence>
<dbReference type="AlphaFoldDB" id="A0A5B7K1A0"/>
<dbReference type="Proteomes" id="UP000324222">
    <property type="component" value="Unassembled WGS sequence"/>
</dbReference>
<comment type="caution">
    <text evidence="2">The sequence shown here is derived from an EMBL/GenBank/DDBJ whole genome shotgun (WGS) entry which is preliminary data.</text>
</comment>
<dbReference type="EMBL" id="VSRR010113946">
    <property type="protein sequence ID" value="MPC98404.1"/>
    <property type="molecule type" value="Genomic_DNA"/>
</dbReference>
<gene>
    <name evidence="2" type="ORF">E2C01_093773</name>
</gene>
<proteinExistence type="predicted"/>
<organism evidence="2 3">
    <name type="scientific">Portunus trituberculatus</name>
    <name type="common">Swimming crab</name>
    <name type="synonym">Neptunus trituberculatus</name>
    <dbReference type="NCBI Taxonomy" id="210409"/>
    <lineage>
        <taxon>Eukaryota</taxon>
        <taxon>Metazoa</taxon>
        <taxon>Ecdysozoa</taxon>
        <taxon>Arthropoda</taxon>
        <taxon>Crustacea</taxon>
        <taxon>Multicrustacea</taxon>
        <taxon>Malacostraca</taxon>
        <taxon>Eumalacostraca</taxon>
        <taxon>Eucarida</taxon>
        <taxon>Decapoda</taxon>
        <taxon>Pleocyemata</taxon>
        <taxon>Brachyura</taxon>
        <taxon>Eubrachyura</taxon>
        <taxon>Portunoidea</taxon>
        <taxon>Portunidae</taxon>
        <taxon>Portuninae</taxon>
        <taxon>Portunus</taxon>
    </lineage>
</organism>
<evidence type="ECO:0000313" key="2">
    <source>
        <dbReference type="EMBL" id="MPC98404.1"/>
    </source>
</evidence>
<evidence type="ECO:0000256" key="1">
    <source>
        <dbReference type="SAM" id="MobiDB-lite"/>
    </source>
</evidence>